<dbReference type="GO" id="GO:0016746">
    <property type="term" value="F:acyltransferase activity"/>
    <property type="evidence" value="ECO:0007669"/>
    <property type="project" value="UniProtKB-KW"/>
</dbReference>
<keyword evidence="3" id="KW-0012">Acyltransferase</keyword>
<proteinExistence type="inferred from homology"/>
<keyword evidence="2" id="KW-0808">Transferase</keyword>
<dbReference type="PANTHER" id="PTHR31147">
    <property type="entry name" value="ACYL TRANSFERASE 4"/>
    <property type="match status" value="1"/>
</dbReference>
<comment type="similarity">
    <text evidence="1">Belongs to the plant acyltransferase family.</text>
</comment>
<evidence type="ECO:0000313" key="5">
    <source>
        <dbReference type="RefSeq" id="XP_039138874.1"/>
    </source>
</evidence>
<keyword evidence="4" id="KW-1185">Reference proteome</keyword>
<evidence type="ECO:0000313" key="4">
    <source>
        <dbReference type="Proteomes" id="UP001515500"/>
    </source>
</evidence>
<dbReference type="InterPro" id="IPR023213">
    <property type="entry name" value="CAT-like_dom_sf"/>
</dbReference>
<dbReference type="PANTHER" id="PTHR31147:SF1">
    <property type="entry name" value="ACYL TRANSFERASE 4"/>
    <property type="match status" value="1"/>
</dbReference>
<evidence type="ECO:0000256" key="3">
    <source>
        <dbReference type="ARBA" id="ARBA00023315"/>
    </source>
</evidence>
<sequence>MVDCLVVFNLGQEPTKIIREALSKALVPYYPVAGEFTFSDQGQLSVSCTRKGVWFIEASVNFPLKDLNMFINHQEFLPQPPLCVDPTDMFIMIQKLKNKSTTEQRCTTYEVLCCKGFENSMLEDCIYIYGTFSVVVKLIQEAKRSISSEFNAWLSGECETKDKLMSYEKLIVNDWTKIGLRDVDYKWGEPQIVFSVGEIPIVPSFLFSS</sequence>
<reference evidence="5" key="1">
    <citation type="submission" date="2025-08" db="UniProtKB">
        <authorList>
            <consortium name="RefSeq"/>
        </authorList>
    </citation>
    <scope>IDENTIFICATION</scope>
</reference>
<dbReference type="Pfam" id="PF02458">
    <property type="entry name" value="Transferase"/>
    <property type="match status" value="1"/>
</dbReference>
<dbReference type="GeneID" id="120276218"/>
<dbReference type="AlphaFoldDB" id="A0AB40CG21"/>
<protein>
    <submittedName>
        <fullName evidence="5">Myricetin 3-O-glucosyl 1,2-rhamnoside 6'-O-caffeoyltransferase AT2-like</fullName>
    </submittedName>
</protein>
<gene>
    <name evidence="5" type="primary">LOC120276218</name>
</gene>
<dbReference type="InterPro" id="IPR050898">
    <property type="entry name" value="Plant_acyltransferase"/>
</dbReference>
<dbReference type="Proteomes" id="UP001515500">
    <property type="component" value="Chromosome 14"/>
</dbReference>
<dbReference type="RefSeq" id="XP_039138874.1">
    <property type="nucleotide sequence ID" value="XM_039282940.1"/>
</dbReference>
<evidence type="ECO:0000256" key="1">
    <source>
        <dbReference type="ARBA" id="ARBA00009861"/>
    </source>
</evidence>
<dbReference type="Gene3D" id="3.30.559.10">
    <property type="entry name" value="Chloramphenicol acetyltransferase-like domain"/>
    <property type="match status" value="2"/>
</dbReference>
<name>A0AB40CG21_DIOCR</name>
<organism evidence="4 5">
    <name type="scientific">Dioscorea cayennensis subsp. rotundata</name>
    <name type="common">White Guinea yam</name>
    <name type="synonym">Dioscorea rotundata</name>
    <dbReference type="NCBI Taxonomy" id="55577"/>
    <lineage>
        <taxon>Eukaryota</taxon>
        <taxon>Viridiplantae</taxon>
        <taxon>Streptophyta</taxon>
        <taxon>Embryophyta</taxon>
        <taxon>Tracheophyta</taxon>
        <taxon>Spermatophyta</taxon>
        <taxon>Magnoliopsida</taxon>
        <taxon>Liliopsida</taxon>
        <taxon>Dioscoreales</taxon>
        <taxon>Dioscoreaceae</taxon>
        <taxon>Dioscorea</taxon>
    </lineage>
</organism>
<accession>A0AB40CG21</accession>
<evidence type="ECO:0000256" key="2">
    <source>
        <dbReference type="ARBA" id="ARBA00022679"/>
    </source>
</evidence>